<dbReference type="AlphaFoldDB" id="E1NRG5"/>
<dbReference type="Pfam" id="PF06855">
    <property type="entry name" value="YozE_SAM_like"/>
    <property type="match status" value="1"/>
</dbReference>
<dbReference type="InterPro" id="IPR023089">
    <property type="entry name" value="YozE_SAM-like"/>
</dbReference>
<evidence type="ECO:0000256" key="1">
    <source>
        <dbReference type="HAMAP-Rule" id="MF_01538"/>
    </source>
</evidence>
<name>E1NRG5_9LACO</name>
<dbReference type="NCBIfam" id="NF010193">
    <property type="entry name" value="PRK13672.1"/>
    <property type="match status" value="1"/>
</dbReference>
<reference evidence="3 4" key="1">
    <citation type="submission" date="2010-09" db="EMBL/GenBank/DDBJ databases">
        <authorList>
            <person name="Durkin A.S."/>
            <person name="Madupu R."/>
            <person name="Torralba M."/>
            <person name="Gillis M."/>
            <person name="Methe B."/>
            <person name="Sutton G."/>
            <person name="Nelson K.E."/>
        </authorList>
    </citation>
    <scope>NUCLEOTIDE SEQUENCE [LARGE SCALE GENOMIC DNA]</scope>
    <source>
        <strain evidence="3 4">LactinV 01V1-a</strain>
    </source>
</reference>
<gene>
    <name evidence="3" type="ORF">HMPREF9211_1338</name>
</gene>
<dbReference type="EMBL" id="AEHQ01000011">
    <property type="protein sequence ID" value="EFO71299.1"/>
    <property type="molecule type" value="Genomic_DNA"/>
</dbReference>
<dbReference type="PIRSF" id="PIRSF037262">
    <property type="entry name" value="UCP037262"/>
    <property type="match status" value="1"/>
</dbReference>
<accession>E1NRG5</accession>
<protein>
    <recommendedName>
        <fullName evidence="1">UPF0346 protein HMPREF9211_1338</fullName>
    </recommendedName>
</protein>
<comment type="similarity">
    <text evidence="1">Belongs to the UPF0346 family.</text>
</comment>
<dbReference type="Proteomes" id="UP000003648">
    <property type="component" value="Unassembled WGS sequence"/>
</dbReference>
<proteinExistence type="inferred from homology"/>
<dbReference type="Gene3D" id="1.10.150.260">
    <property type="entry name" value="YozE SAM-like"/>
    <property type="match status" value="1"/>
</dbReference>
<evidence type="ECO:0000313" key="3">
    <source>
        <dbReference type="EMBL" id="EFO71299.1"/>
    </source>
</evidence>
<dbReference type="InterPro" id="IPR010673">
    <property type="entry name" value="UPF0346"/>
</dbReference>
<dbReference type="SUPFAM" id="SSF140652">
    <property type="entry name" value="YozE-like"/>
    <property type="match status" value="1"/>
</dbReference>
<comment type="caution">
    <text evidence="3">The sequence shown here is derived from an EMBL/GenBank/DDBJ whole genome shotgun (WGS) entry which is preliminary data.</text>
</comment>
<feature type="domain" description="YozE SAM-like" evidence="2">
    <location>
        <begin position="8"/>
        <end position="74"/>
    </location>
</feature>
<organism evidence="3 4">
    <name type="scientific">Lactobacillus iners LactinV 01V1-a</name>
    <dbReference type="NCBI Taxonomy" id="879297"/>
    <lineage>
        <taxon>Bacteria</taxon>
        <taxon>Bacillati</taxon>
        <taxon>Bacillota</taxon>
        <taxon>Bacilli</taxon>
        <taxon>Lactobacillales</taxon>
        <taxon>Lactobacillaceae</taxon>
        <taxon>Lactobacillus</taxon>
    </lineage>
</organism>
<evidence type="ECO:0000259" key="2">
    <source>
        <dbReference type="Pfam" id="PF06855"/>
    </source>
</evidence>
<sequence>MCMPYRESFYRFLMTLRDHNSTDEVVQFANNAEFDSSFPRQEQDYEKLSEYLELNATYLVSMTIFDRAYQMYQEKMM</sequence>
<dbReference type="InterPro" id="IPR036806">
    <property type="entry name" value="YozE_SAM-like_sf"/>
</dbReference>
<dbReference type="HAMAP" id="MF_01538">
    <property type="entry name" value="UPF0346"/>
    <property type="match status" value="1"/>
</dbReference>
<evidence type="ECO:0000313" key="4">
    <source>
        <dbReference type="Proteomes" id="UP000003648"/>
    </source>
</evidence>